<evidence type="ECO:0000256" key="1">
    <source>
        <dbReference type="SAM" id="MobiDB-lite"/>
    </source>
</evidence>
<dbReference type="EMBL" id="JBBNAE010000004">
    <property type="protein sequence ID" value="KAK9130514.1"/>
    <property type="molecule type" value="Genomic_DNA"/>
</dbReference>
<keyword evidence="3" id="KW-1185">Reference proteome</keyword>
<sequence>MEGMVMNCLYEGCLSVSDAEVERRPYHRNCGCALHRSGGGGGGGGGCRRKKISYPMRRSWSEGCLAFGLAASGSGSSSPASSPSPSSARTCRVEISKEDALEY</sequence>
<protein>
    <submittedName>
        <fullName evidence="2">Uncharacterized protein</fullName>
    </submittedName>
</protein>
<evidence type="ECO:0000313" key="3">
    <source>
        <dbReference type="Proteomes" id="UP001417504"/>
    </source>
</evidence>
<evidence type="ECO:0000313" key="2">
    <source>
        <dbReference type="EMBL" id="KAK9130514.1"/>
    </source>
</evidence>
<feature type="compositionally biased region" description="Low complexity" evidence="1">
    <location>
        <begin position="71"/>
        <end position="88"/>
    </location>
</feature>
<gene>
    <name evidence="2" type="ORF">Sjap_011001</name>
</gene>
<comment type="caution">
    <text evidence="2">The sequence shown here is derived from an EMBL/GenBank/DDBJ whole genome shotgun (WGS) entry which is preliminary data.</text>
</comment>
<name>A0AAP0JAI0_9MAGN</name>
<dbReference type="PANTHER" id="PTHR35121:SF2">
    <property type="entry name" value="SWIM-TYPE DOMAIN-CONTAINING PROTEIN"/>
    <property type="match status" value="1"/>
</dbReference>
<reference evidence="2 3" key="1">
    <citation type="submission" date="2024-01" db="EMBL/GenBank/DDBJ databases">
        <title>Genome assemblies of Stephania.</title>
        <authorList>
            <person name="Yang L."/>
        </authorList>
    </citation>
    <scope>NUCLEOTIDE SEQUENCE [LARGE SCALE GENOMIC DNA]</scope>
    <source>
        <strain evidence="2">QJT</strain>
        <tissue evidence="2">Leaf</tissue>
    </source>
</reference>
<dbReference type="Proteomes" id="UP001417504">
    <property type="component" value="Unassembled WGS sequence"/>
</dbReference>
<organism evidence="2 3">
    <name type="scientific">Stephania japonica</name>
    <dbReference type="NCBI Taxonomy" id="461633"/>
    <lineage>
        <taxon>Eukaryota</taxon>
        <taxon>Viridiplantae</taxon>
        <taxon>Streptophyta</taxon>
        <taxon>Embryophyta</taxon>
        <taxon>Tracheophyta</taxon>
        <taxon>Spermatophyta</taxon>
        <taxon>Magnoliopsida</taxon>
        <taxon>Ranunculales</taxon>
        <taxon>Menispermaceae</taxon>
        <taxon>Menispermoideae</taxon>
        <taxon>Cissampelideae</taxon>
        <taxon>Stephania</taxon>
    </lineage>
</organism>
<feature type="region of interest" description="Disordered" evidence="1">
    <location>
        <begin position="71"/>
        <end position="92"/>
    </location>
</feature>
<dbReference type="AlphaFoldDB" id="A0AAP0JAI0"/>
<dbReference type="PANTHER" id="PTHR35121">
    <property type="entry name" value="HOMEODOMAIN PROTEIN 8, PUTATIVE-RELATED"/>
    <property type="match status" value="1"/>
</dbReference>
<proteinExistence type="predicted"/>
<accession>A0AAP0JAI0</accession>